<organism evidence="3 4">
    <name type="scientific">Chengkuizengella axinellae</name>
    <dbReference type="NCBI Taxonomy" id="3064388"/>
    <lineage>
        <taxon>Bacteria</taxon>
        <taxon>Bacillati</taxon>
        <taxon>Bacillota</taxon>
        <taxon>Bacilli</taxon>
        <taxon>Bacillales</taxon>
        <taxon>Paenibacillaceae</taxon>
        <taxon>Chengkuizengella</taxon>
    </lineage>
</organism>
<proteinExistence type="predicted"/>
<evidence type="ECO:0000259" key="2">
    <source>
        <dbReference type="Pfam" id="PF02517"/>
    </source>
</evidence>
<accession>A0ABT9J0X7</accession>
<feature type="transmembrane region" description="Helical" evidence="1">
    <location>
        <begin position="127"/>
        <end position="152"/>
    </location>
</feature>
<evidence type="ECO:0000313" key="3">
    <source>
        <dbReference type="EMBL" id="MDP5275225.1"/>
    </source>
</evidence>
<dbReference type="GO" id="GO:0008237">
    <property type="term" value="F:metallopeptidase activity"/>
    <property type="evidence" value="ECO:0007669"/>
    <property type="project" value="UniProtKB-KW"/>
</dbReference>
<comment type="caution">
    <text evidence="3">The sequence shown here is derived from an EMBL/GenBank/DDBJ whole genome shotgun (WGS) entry which is preliminary data.</text>
</comment>
<evidence type="ECO:0000256" key="1">
    <source>
        <dbReference type="SAM" id="Phobius"/>
    </source>
</evidence>
<feature type="transmembrane region" description="Helical" evidence="1">
    <location>
        <begin position="239"/>
        <end position="260"/>
    </location>
</feature>
<name>A0ABT9J0X7_9BACL</name>
<feature type="transmembrane region" description="Helical" evidence="1">
    <location>
        <begin position="90"/>
        <end position="106"/>
    </location>
</feature>
<keyword evidence="3" id="KW-0378">Hydrolase</keyword>
<keyword evidence="3" id="KW-0645">Protease</keyword>
<keyword evidence="4" id="KW-1185">Reference proteome</keyword>
<sequence length="261" mass="29933">MVTLSWKNIFFVLLASLFFIGIIVISLNILSGSLLVLFILLIIHALAGKYRFLTSLFISFLLSFLVYQYVNNYIDSRDMSLEIKTLIKRSMLIFIVFGLVFTKIFYKQRTFAFTKLPKWNKRITLPFHTIKLSNFLLIGLIVSSTIFIPLFIYKEISYVKQMLVFGILFSVINASLEEIIWRDILLSSLKRYVSTFYAIVITSVGFGLLHISIGIPLIISLLFSLGGLFYATVVLKTNSIYPAIVFHFVINLGMVFNGWII</sequence>
<dbReference type="EC" id="3.4.-.-" evidence="3"/>
<feature type="transmembrane region" description="Helical" evidence="1">
    <location>
        <begin position="158"/>
        <end position="176"/>
    </location>
</feature>
<protein>
    <submittedName>
        <fullName evidence="3">CPBP family intramembrane metalloprotease</fullName>
        <ecNumber evidence="3">3.4.-.-</ecNumber>
    </submittedName>
</protein>
<keyword evidence="1" id="KW-0812">Transmembrane</keyword>
<feature type="transmembrane region" description="Helical" evidence="1">
    <location>
        <begin position="196"/>
        <end position="219"/>
    </location>
</feature>
<dbReference type="InterPro" id="IPR003675">
    <property type="entry name" value="Rce1/LyrA-like_dom"/>
</dbReference>
<feature type="domain" description="CAAX prenyl protease 2/Lysostaphin resistance protein A-like" evidence="2">
    <location>
        <begin position="162"/>
        <end position="252"/>
    </location>
</feature>
<feature type="transmembrane region" description="Helical" evidence="1">
    <location>
        <begin position="12"/>
        <end position="43"/>
    </location>
</feature>
<dbReference type="Proteomes" id="UP001231941">
    <property type="component" value="Unassembled WGS sequence"/>
</dbReference>
<gene>
    <name evidence="3" type="ORF">Q5Y73_14000</name>
</gene>
<dbReference type="RefSeq" id="WP_305992536.1">
    <property type="nucleotide sequence ID" value="NZ_JAVAMP010000006.1"/>
</dbReference>
<dbReference type="EMBL" id="JAVAMP010000006">
    <property type="protein sequence ID" value="MDP5275225.1"/>
    <property type="molecule type" value="Genomic_DNA"/>
</dbReference>
<feature type="transmembrane region" description="Helical" evidence="1">
    <location>
        <begin position="50"/>
        <end position="70"/>
    </location>
</feature>
<keyword evidence="3" id="KW-0482">Metalloprotease</keyword>
<keyword evidence="1" id="KW-1133">Transmembrane helix</keyword>
<dbReference type="Pfam" id="PF02517">
    <property type="entry name" value="Rce1-like"/>
    <property type="match status" value="1"/>
</dbReference>
<reference evidence="3 4" key="1">
    <citation type="submission" date="2023-08" db="EMBL/GenBank/DDBJ databases">
        <authorList>
            <person name="Park J.-S."/>
        </authorList>
    </citation>
    <scope>NUCLEOTIDE SEQUENCE [LARGE SCALE GENOMIC DNA]</scope>
    <source>
        <strain evidence="3 4">2205SS18-9</strain>
    </source>
</reference>
<evidence type="ECO:0000313" key="4">
    <source>
        <dbReference type="Proteomes" id="UP001231941"/>
    </source>
</evidence>
<keyword evidence="1" id="KW-0472">Membrane</keyword>